<dbReference type="EMBL" id="ML770761">
    <property type="protein sequence ID" value="KAE9383017.1"/>
    <property type="molecule type" value="Genomic_DNA"/>
</dbReference>
<protein>
    <submittedName>
        <fullName evidence="1">Uncharacterized protein</fullName>
    </submittedName>
</protein>
<keyword evidence="2" id="KW-1185">Reference proteome</keyword>
<sequence length="82" mass="9646">MSVWEQDHRMRLRCYWPSRWNRLRSGLRSDGIEFGWEQDHPSGSIPMSRSVSTTLNDDLLSSVALFFFSLTPTSNSSRYVRF</sequence>
<gene>
    <name evidence="1" type="ORF">BT96DRAFT_122109</name>
</gene>
<evidence type="ECO:0000313" key="1">
    <source>
        <dbReference type="EMBL" id="KAE9383017.1"/>
    </source>
</evidence>
<dbReference type="AlphaFoldDB" id="A0A6A4GC16"/>
<organism evidence="1 2">
    <name type="scientific">Gymnopus androsaceus JB14</name>
    <dbReference type="NCBI Taxonomy" id="1447944"/>
    <lineage>
        <taxon>Eukaryota</taxon>
        <taxon>Fungi</taxon>
        <taxon>Dikarya</taxon>
        <taxon>Basidiomycota</taxon>
        <taxon>Agaricomycotina</taxon>
        <taxon>Agaricomycetes</taxon>
        <taxon>Agaricomycetidae</taxon>
        <taxon>Agaricales</taxon>
        <taxon>Marasmiineae</taxon>
        <taxon>Omphalotaceae</taxon>
        <taxon>Gymnopus</taxon>
    </lineage>
</organism>
<dbReference type="Proteomes" id="UP000799118">
    <property type="component" value="Unassembled WGS sequence"/>
</dbReference>
<accession>A0A6A4GC16</accession>
<proteinExistence type="predicted"/>
<name>A0A6A4GC16_9AGAR</name>
<reference evidence="1" key="1">
    <citation type="journal article" date="2019" name="Environ. Microbiol.">
        <title>Fungal ecological strategies reflected in gene transcription - a case study of two litter decomposers.</title>
        <authorList>
            <person name="Barbi F."/>
            <person name="Kohler A."/>
            <person name="Barry K."/>
            <person name="Baskaran P."/>
            <person name="Daum C."/>
            <person name="Fauchery L."/>
            <person name="Ihrmark K."/>
            <person name="Kuo A."/>
            <person name="LaButti K."/>
            <person name="Lipzen A."/>
            <person name="Morin E."/>
            <person name="Grigoriev I.V."/>
            <person name="Henrissat B."/>
            <person name="Lindahl B."/>
            <person name="Martin F."/>
        </authorList>
    </citation>
    <scope>NUCLEOTIDE SEQUENCE</scope>
    <source>
        <strain evidence="1">JB14</strain>
    </source>
</reference>
<evidence type="ECO:0000313" key="2">
    <source>
        <dbReference type="Proteomes" id="UP000799118"/>
    </source>
</evidence>